<dbReference type="Gene3D" id="3.30.450.20">
    <property type="entry name" value="PAS domain"/>
    <property type="match status" value="2"/>
</dbReference>
<comment type="catalytic activity">
    <reaction evidence="1">
        <text>ATP + protein L-histidine = ADP + protein N-phospho-L-histidine.</text>
        <dbReference type="EC" id="2.7.13.3"/>
    </reaction>
</comment>
<dbReference type="PANTHER" id="PTHR43304:SF1">
    <property type="entry name" value="PAC DOMAIN-CONTAINING PROTEIN"/>
    <property type="match status" value="1"/>
</dbReference>
<dbReference type="PROSITE" id="PS50112">
    <property type="entry name" value="PAS"/>
    <property type="match status" value="1"/>
</dbReference>
<dbReference type="Proteomes" id="UP000434582">
    <property type="component" value="Unassembled WGS sequence"/>
</dbReference>
<feature type="transmembrane region" description="Helical" evidence="6">
    <location>
        <begin position="50"/>
        <end position="67"/>
    </location>
</feature>
<keyword evidence="4" id="KW-0808">Transferase</keyword>
<name>A0A7X1ZG31_9PROT</name>
<reference evidence="9 10" key="1">
    <citation type="submission" date="2019-10" db="EMBL/GenBank/DDBJ databases">
        <title>Draft whole-genome sequence of the purple nonsulfur photosynthetic bacterium Roseospira navarrensis DSM 15114.</title>
        <authorList>
            <person name="Kyndt J.A."/>
            <person name="Meyer T.E."/>
        </authorList>
    </citation>
    <scope>NUCLEOTIDE SEQUENCE [LARGE SCALE GENOMIC DNA]</scope>
    <source>
        <strain evidence="9 10">DSM 15114</strain>
    </source>
</reference>
<evidence type="ECO:0000313" key="10">
    <source>
        <dbReference type="Proteomes" id="UP000434582"/>
    </source>
</evidence>
<dbReference type="EC" id="2.7.13.3" evidence="2"/>
<feature type="transmembrane region" description="Helical" evidence="6">
    <location>
        <begin position="161"/>
        <end position="182"/>
    </location>
</feature>
<dbReference type="SUPFAM" id="SSF55785">
    <property type="entry name" value="PYP-like sensor domain (PAS domain)"/>
    <property type="match status" value="2"/>
</dbReference>
<dbReference type="InterPro" id="IPR052162">
    <property type="entry name" value="Sensor_kinase/Photoreceptor"/>
</dbReference>
<evidence type="ECO:0000256" key="2">
    <source>
        <dbReference type="ARBA" id="ARBA00012438"/>
    </source>
</evidence>
<evidence type="ECO:0000256" key="1">
    <source>
        <dbReference type="ARBA" id="ARBA00000085"/>
    </source>
</evidence>
<evidence type="ECO:0000259" key="7">
    <source>
        <dbReference type="PROSITE" id="PS50112"/>
    </source>
</evidence>
<dbReference type="InterPro" id="IPR013655">
    <property type="entry name" value="PAS_fold_3"/>
</dbReference>
<keyword evidence="6" id="KW-0472">Membrane</keyword>
<dbReference type="InterPro" id="IPR000014">
    <property type="entry name" value="PAS"/>
</dbReference>
<dbReference type="InterPro" id="IPR035965">
    <property type="entry name" value="PAS-like_dom_sf"/>
</dbReference>
<evidence type="ECO:0000259" key="8">
    <source>
        <dbReference type="PROSITE" id="PS50113"/>
    </source>
</evidence>
<dbReference type="EMBL" id="WIVE01000051">
    <property type="protein sequence ID" value="MQX37683.1"/>
    <property type="molecule type" value="Genomic_DNA"/>
</dbReference>
<feature type="transmembrane region" description="Helical" evidence="6">
    <location>
        <begin position="104"/>
        <end position="126"/>
    </location>
</feature>
<dbReference type="SMART" id="SM00091">
    <property type="entry name" value="PAS"/>
    <property type="match status" value="2"/>
</dbReference>
<evidence type="ECO:0000313" key="9">
    <source>
        <dbReference type="EMBL" id="MQX37683.1"/>
    </source>
</evidence>
<dbReference type="NCBIfam" id="TIGR00229">
    <property type="entry name" value="sensory_box"/>
    <property type="match status" value="1"/>
</dbReference>
<dbReference type="PROSITE" id="PS50113">
    <property type="entry name" value="PAC"/>
    <property type="match status" value="1"/>
</dbReference>
<accession>A0A7X1ZG31</accession>
<evidence type="ECO:0000256" key="5">
    <source>
        <dbReference type="ARBA" id="ARBA00022777"/>
    </source>
</evidence>
<dbReference type="SMART" id="SM00086">
    <property type="entry name" value="PAC"/>
    <property type="match status" value="1"/>
</dbReference>
<dbReference type="OrthoDB" id="341208at2"/>
<sequence length="492" mass="54002">MGQTWTACRWYRVGCGPGRPGPPDRIRGGLADDNASVCGESGGAMLDMQTLVLVAALPGLVLAWSMAMLRRRAPALPEAAWWQAAGLVISIGFVLIAVREALPALLGIVVPNSLFILGLAGLLAGLQVHQGRRPRWRLSGAVLAATVAGFVWYGLIAPDTAMRIIIVALAQTILCGAIVLELRPRARARSHPSAFDAMVGLPFLLHAVAMAARAVATALFDTRIDDFFSAQAIQTTAMLEVIVFLTLASVSLNTLIVGRAARRVDDVIWATRVGTWDWSVPADVVRINDRWAGMLGYTRAELEPITSRTWLDMVHPDDRPGLQRTLADHLERRASDYEAEARLRHKDGHWVWILHRGRVVEWTADGRPARMTGTHADVTERVTRATEIQAQRNLLANLAQQVPGVIYQFALKADGTMCFPFASEGIREIYGIAPDDVKTDATPAQDRIHPADVDRVIAEIEESARMLSPWRSEYRVVLPDRGVSWREGHAMP</sequence>
<feature type="domain" description="PAC" evidence="8">
    <location>
        <begin position="337"/>
        <end position="390"/>
    </location>
</feature>
<keyword evidence="6" id="KW-1133">Transmembrane helix</keyword>
<keyword evidence="5" id="KW-0418">Kinase</keyword>
<dbReference type="PANTHER" id="PTHR43304">
    <property type="entry name" value="PHYTOCHROME-LIKE PROTEIN CPH1"/>
    <property type="match status" value="1"/>
</dbReference>
<feature type="transmembrane region" description="Helical" evidence="6">
    <location>
        <begin position="236"/>
        <end position="256"/>
    </location>
</feature>
<keyword evidence="3" id="KW-0597">Phosphoprotein</keyword>
<dbReference type="AlphaFoldDB" id="A0A7X1ZG31"/>
<feature type="transmembrane region" description="Helical" evidence="6">
    <location>
        <begin position="79"/>
        <end position="98"/>
    </location>
</feature>
<feature type="transmembrane region" description="Helical" evidence="6">
    <location>
        <begin position="194"/>
        <end position="216"/>
    </location>
</feature>
<dbReference type="InterPro" id="IPR000700">
    <property type="entry name" value="PAS-assoc_C"/>
</dbReference>
<dbReference type="InterPro" id="IPR001610">
    <property type="entry name" value="PAC"/>
</dbReference>
<dbReference type="GO" id="GO:0004673">
    <property type="term" value="F:protein histidine kinase activity"/>
    <property type="evidence" value="ECO:0007669"/>
    <property type="project" value="UniProtKB-EC"/>
</dbReference>
<comment type="caution">
    <text evidence="9">The sequence shown here is derived from an EMBL/GenBank/DDBJ whole genome shotgun (WGS) entry which is preliminary data.</text>
</comment>
<evidence type="ECO:0000256" key="6">
    <source>
        <dbReference type="SAM" id="Phobius"/>
    </source>
</evidence>
<feature type="domain" description="PAS" evidence="7">
    <location>
        <begin position="284"/>
        <end position="333"/>
    </location>
</feature>
<proteinExistence type="predicted"/>
<keyword evidence="10" id="KW-1185">Reference proteome</keyword>
<evidence type="ECO:0000256" key="4">
    <source>
        <dbReference type="ARBA" id="ARBA00022679"/>
    </source>
</evidence>
<feature type="transmembrane region" description="Helical" evidence="6">
    <location>
        <begin position="138"/>
        <end position="155"/>
    </location>
</feature>
<keyword evidence="6" id="KW-0812">Transmembrane</keyword>
<organism evidence="9 10">
    <name type="scientific">Roseospira navarrensis</name>
    <dbReference type="NCBI Taxonomy" id="140058"/>
    <lineage>
        <taxon>Bacteria</taxon>
        <taxon>Pseudomonadati</taxon>
        <taxon>Pseudomonadota</taxon>
        <taxon>Alphaproteobacteria</taxon>
        <taxon>Rhodospirillales</taxon>
        <taxon>Rhodospirillaceae</taxon>
        <taxon>Roseospira</taxon>
    </lineage>
</organism>
<dbReference type="Pfam" id="PF08447">
    <property type="entry name" value="PAS_3"/>
    <property type="match status" value="2"/>
</dbReference>
<gene>
    <name evidence="9" type="ORF">GHC57_14255</name>
</gene>
<dbReference type="CDD" id="cd00130">
    <property type="entry name" value="PAS"/>
    <property type="match status" value="2"/>
</dbReference>
<protein>
    <recommendedName>
        <fullName evidence="2">histidine kinase</fullName>
        <ecNumber evidence="2">2.7.13.3</ecNumber>
    </recommendedName>
</protein>
<evidence type="ECO:0000256" key="3">
    <source>
        <dbReference type="ARBA" id="ARBA00022553"/>
    </source>
</evidence>